<gene>
    <name evidence="1" type="ORF">ERS008460_02403</name>
</gene>
<accession>A0A0T9U9G5</accession>
<dbReference type="EMBL" id="CQEM01000010">
    <property type="protein sequence ID" value="CNL27758.1"/>
    <property type="molecule type" value="Genomic_DNA"/>
</dbReference>
<dbReference type="Proteomes" id="UP000040088">
    <property type="component" value="Unassembled WGS sequence"/>
</dbReference>
<protein>
    <submittedName>
        <fullName evidence="1">NADH dehydrogenase subunit 5</fullName>
    </submittedName>
</protein>
<reference evidence="2" key="1">
    <citation type="submission" date="2015-03" db="EMBL/GenBank/DDBJ databases">
        <authorList>
            <consortium name="Pathogen Informatics"/>
        </authorList>
    </citation>
    <scope>NUCLEOTIDE SEQUENCE [LARGE SCALE GENOMIC DNA]</scope>
    <source>
        <strain evidence="2">IP27925</strain>
    </source>
</reference>
<dbReference type="RefSeq" id="WP_050126079.1">
    <property type="nucleotide sequence ID" value="NZ_CQEM01000010.1"/>
</dbReference>
<evidence type="ECO:0000313" key="1">
    <source>
        <dbReference type="EMBL" id="CNL27758.1"/>
    </source>
</evidence>
<proteinExistence type="predicted"/>
<name>A0A0T9U9G5_YERAE</name>
<sequence length="624" mass="71844">MHFLTINDLSNHTSGMSDLTPLHEESTILKVNWSSLDKLILFIRKMFGYETKKDDLDRLEQRISLSDSAKNPIELLNALKESLAIEMHNNVSIIINYSSDREVLKGIAIYYKSQYMEIETNDYNLMAQDREVIKKSDFYIFHIFDDTTQSTAFNRTREIIGDDFSNQIFNETFIKNKLDEILDKFSRESEDIQAEFRVRVIYNNEASDYELDKLIITDKGRTIFEIKPNANDFNIIMENLLGKIKIENCYTSCQYKQAVNALIEIDKSLTHFGSIESDYLVSSRVKLVNEIYNNVKKLGGSLSLNDITRSIDTESSINQESCGSLIKMALDVLESIKNKKLTAEDKELKIAQIKNCIDLIKYKISNQPYPSSDGIDYSVTYATQFTDRLESKISTSSGARKVELENTLSNANQLIEYCDSGNYEYIVDKQDLLVQERILKENKMFNSLCYWLIDNKEFSDQGLNSTSEVEALLLAYQGNDFINEGNQSISKFSDELYGFNPNLFIPRDLLNEYSAANKTLTEEIKSSLNLSLHNSEEFRAKAMGLLSKVHVMKSLFLDKYMKCFDAQRMSESQDMLTVFKTILNRIEQNKTIDEDKKHTWLLQANKRLLDEINRKIGASATIPE</sequence>
<dbReference type="AlphaFoldDB" id="A0A0T9U9G5"/>
<evidence type="ECO:0000313" key="2">
    <source>
        <dbReference type="Proteomes" id="UP000040088"/>
    </source>
</evidence>
<organism evidence="1 2">
    <name type="scientific">Yersinia aleksiciae</name>
    <dbReference type="NCBI Taxonomy" id="263819"/>
    <lineage>
        <taxon>Bacteria</taxon>
        <taxon>Pseudomonadati</taxon>
        <taxon>Pseudomonadota</taxon>
        <taxon>Gammaproteobacteria</taxon>
        <taxon>Enterobacterales</taxon>
        <taxon>Yersiniaceae</taxon>
        <taxon>Yersinia</taxon>
    </lineage>
</organism>